<proteinExistence type="predicted"/>
<sequence>MSFIFFDLQTTQPLIRGHFIIHPDWVSERLTKKRMNLANRKVRNGLRYGTSEEY</sequence>
<protein>
    <submittedName>
        <fullName evidence="1">Uncharacterized protein</fullName>
    </submittedName>
</protein>
<dbReference type="AlphaFoldDB" id="K1QL40"/>
<reference evidence="1" key="1">
    <citation type="journal article" date="2012" name="Nature">
        <title>The oyster genome reveals stress adaptation and complexity of shell formation.</title>
        <authorList>
            <person name="Zhang G."/>
            <person name="Fang X."/>
            <person name="Guo X."/>
            <person name="Li L."/>
            <person name="Luo R."/>
            <person name="Xu F."/>
            <person name="Yang P."/>
            <person name="Zhang L."/>
            <person name="Wang X."/>
            <person name="Qi H."/>
            <person name="Xiong Z."/>
            <person name="Que H."/>
            <person name="Xie Y."/>
            <person name="Holland P.W."/>
            <person name="Paps J."/>
            <person name="Zhu Y."/>
            <person name="Wu F."/>
            <person name="Chen Y."/>
            <person name="Wang J."/>
            <person name="Peng C."/>
            <person name="Meng J."/>
            <person name="Yang L."/>
            <person name="Liu J."/>
            <person name="Wen B."/>
            <person name="Zhang N."/>
            <person name="Huang Z."/>
            <person name="Zhu Q."/>
            <person name="Feng Y."/>
            <person name="Mount A."/>
            <person name="Hedgecock D."/>
            <person name="Xu Z."/>
            <person name="Liu Y."/>
            <person name="Domazet-Loso T."/>
            <person name="Du Y."/>
            <person name="Sun X."/>
            <person name="Zhang S."/>
            <person name="Liu B."/>
            <person name="Cheng P."/>
            <person name="Jiang X."/>
            <person name="Li J."/>
            <person name="Fan D."/>
            <person name="Wang W."/>
            <person name="Fu W."/>
            <person name="Wang T."/>
            <person name="Wang B."/>
            <person name="Zhang J."/>
            <person name="Peng Z."/>
            <person name="Li Y."/>
            <person name="Li N."/>
            <person name="Wang J."/>
            <person name="Chen M."/>
            <person name="He Y."/>
            <person name="Tan F."/>
            <person name="Song X."/>
            <person name="Zheng Q."/>
            <person name="Huang R."/>
            <person name="Yang H."/>
            <person name="Du X."/>
            <person name="Chen L."/>
            <person name="Yang M."/>
            <person name="Gaffney P.M."/>
            <person name="Wang S."/>
            <person name="Luo L."/>
            <person name="She Z."/>
            <person name="Ming Y."/>
            <person name="Huang W."/>
            <person name="Zhang S."/>
            <person name="Huang B."/>
            <person name="Zhang Y."/>
            <person name="Qu T."/>
            <person name="Ni P."/>
            <person name="Miao G."/>
            <person name="Wang J."/>
            <person name="Wang Q."/>
            <person name="Steinberg C.E."/>
            <person name="Wang H."/>
            <person name="Li N."/>
            <person name="Qian L."/>
            <person name="Zhang G."/>
            <person name="Li Y."/>
            <person name="Yang H."/>
            <person name="Liu X."/>
            <person name="Wang J."/>
            <person name="Yin Y."/>
            <person name="Wang J."/>
        </authorList>
    </citation>
    <scope>NUCLEOTIDE SEQUENCE [LARGE SCALE GENOMIC DNA]</scope>
    <source>
        <strain evidence="1">05x7-T-G4-1.051#20</strain>
    </source>
</reference>
<evidence type="ECO:0000313" key="1">
    <source>
        <dbReference type="EMBL" id="EKC37507.1"/>
    </source>
</evidence>
<dbReference type="HOGENOM" id="CLU_3052378_0_0_1"/>
<organism evidence="1">
    <name type="scientific">Magallana gigas</name>
    <name type="common">Pacific oyster</name>
    <name type="synonym">Crassostrea gigas</name>
    <dbReference type="NCBI Taxonomy" id="29159"/>
    <lineage>
        <taxon>Eukaryota</taxon>
        <taxon>Metazoa</taxon>
        <taxon>Spiralia</taxon>
        <taxon>Lophotrochozoa</taxon>
        <taxon>Mollusca</taxon>
        <taxon>Bivalvia</taxon>
        <taxon>Autobranchia</taxon>
        <taxon>Pteriomorphia</taxon>
        <taxon>Ostreida</taxon>
        <taxon>Ostreoidea</taxon>
        <taxon>Ostreidae</taxon>
        <taxon>Magallana</taxon>
    </lineage>
</organism>
<dbReference type="InParanoid" id="K1QL40"/>
<gene>
    <name evidence="1" type="ORF">CGI_10018122</name>
</gene>
<name>K1QL40_MAGGI</name>
<dbReference type="EMBL" id="JH818095">
    <property type="protein sequence ID" value="EKC37507.1"/>
    <property type="molecule type" value="Genomic_DNA"/>
</dbReference>
<accession>K1QL40</accession>